<protein>
    <recommendedName>
        <fullName evidence="3">Peptidase C-terminal archaeal/bacterial domain-containing protein</fullName>
    </recommendedName>
</protein>
<dbReference type="Proteomes" id="UP000077177">
    <property type="component" value="Chromosome"/>
</dbReference>
<reference evidence="1 2" key="2">
    <citation type="journal article" date="2016" name="Int. J. Syst. Evol. Microbiol.">
        <title>Flavisolibacter tropicus sp. nov., isolated from tropical soil.</title>
        <authorList>
            <person name="Lee J.J."/>
            <person name="Kang M.S."/>
            <person name="Kim G.S."/>
            <person name="Lee C.S."/>
            <person name="Lim S."/>
            <person name="Lee J."/>
            <person name="Roh S.H."/>
            <person name="Kang H."/>
            <person name="Ha J.M."/>
            <person name="Bae S."/>
            <person name="Jung H.Y."/>
            <person name="Kim M.K."/>
        </authorList>
    </citation>
    <scope>NUCLEOTIDE SEQUENCE [LARGE SCALE GENOMIC DNA]</scope>
    <source>
        <strain evidence="1 2">LCS9</strain>
    </source>
</reference>
<proteinExistence type="predicted"/>
<dbReference type="Pfam" id="PF12388">
    <property type="entry name" value="Peptidase_M57"/>
    <property type="match status" value="1"/>
</dbReference>
<organism evidence="1 2">
    <name type="scientific">Flavisolibacter tropicus</name>
    <dbReference type="NCBI Taxonomy" id="1492898"/>
    <lineage>
        <taxon>Bacteria</taxon>
        <taxon>Pseudomonadati</taxon>
        <taxon>Bacteroidota</taxon>
        <taxon>Chitinophagia</taxon>
        <taxon>Chitinophagales</taxon>
        <taxon>Chitinophagaceae</taxon>
        <taxon>Flavisolibacter</taxon>
    </lineage>
</organism>
<evidence type="ECO:0008006" key="3">
    <source>
        <dbReference type="Google" id="ProtNLM"/>
    </source>
</evidence>
<accession>A0A172TUN6</accession>
<reference evidence="2" key="1">
    <citation type="submission" date="2015-01" db="EMBL/GenBank/DDBJ databases">
        <title>Flavisolibacter sp./LCS9/ whole genome sequencing.</title>
        <authorList>
            <person name="Kim M.K."/>
            <person name="Srinivasan S."/>
            <person name="Lee J.-J."/>
        </authorList>
    </citation>
    <scope>NUCLEOTIDE SEQUENCE [LARGE SCALE GENOMIC DNA]</scope>
    <source>
        <strain evidence="2">LCS9</strain>
    </source>
</reference>
<dbReference type="SUPFAM" id="SSF89260">
    <property type="entry name" value="Collagen-binding domain"/>
    <property type="match status" value="1"/>
</dbReference>
<dbReference type="STRING" id="1492898.SY85_08280"/>
<dbReference type="OrthoDB" id="954626at2"/>
<dbReference type="RefSeq" id="WP_066403439.1">
    <property type="nucleotide sequence ID" value="NZ_CP011390.1"/>
</dbReference>
<dbReference type="SUPFAM" id="SSF55486">
    <property type="entry name" value="Metalloproteases ('zincins'), catalytic domain"/>
    <property type="match status" value="1"/>
</dbReference>
<dbReference type="GO" id="GO:0008237">
    <property type="term" value="F:metallopeptidase activity"/>
    <property type="evidence" value="ECO:0007669"/>
    <property type="project" value="InterPro"/>
</dbReference>
<keyword evidence="2" id="KW-1185">Reference proteome</keyword>
<evidence type="ECO:0000313" key="2">
    <source>
        <dbReference type="Proteomes" id="UP000077177"/>
    </source>
</evidence>
<dbReference type="Gene3D" id="2.60.120.380">
    <property type="match status" value="1"/>
</dbReference>
<dbReference type="Gene3D" id="3.40.390.10">
    <property type="entry name" value="Collagenase (Catalytic Domain)"/>
    <property type="match status" value="1"/>
</dbReference>
<sequence>MKSVYQSVLLVFFAVFGFIASAQLPVYNSYPAAQAVIFLDFDGQTINGTYWNSTGPIVCGTAGLNTSQVTEVFNRVAEDFRPFNINITTDSTRYWQAPQAKRMRVIITTSNEWYGNGAGGVSFVNSFTWGDNTPSFIFTALLGYNAKAVAEAASHEAGHTLGLRHQSSYNASCARTAEYNAGIGEGETGWAPIMGVGYYQNFTVWNLGPTPTSCSTVQNDLETIASAKNGFGYRTDDHSNTFVDATYTTFTNNQFILDGIIGKSDDVDVFKFKMSKKSIFRLNATPYHVASQNSGSNLDMQVDLLDGSQNLLNSYNPSTLLNSIVDTLLSEGTYYLRIDGTGNANTSEYGSLGSYSLQGNLIDVTPLPLRKLELKGISQKNKHNLSWIIDADEAIESQQLEYSLNGHIFQTLASLGVNDRAYQYTPTATGAIQYRLNIHFDNGKQSFSNIITLHYTDATEMPRLLSTWVSGSDLQVNSPTRFEYLITDFNGKVLLQGKGKEGRTTIGIPTLSMGGYLIRFTNGSASAVEKFIKR</sequence>
<gene>
    <name evidence="1" type="ORF">SY85_08280</name>
</gene>
<dbReference type="KEGG" id="fla:SY85_08280"/>
<dbReference type="PATRIC" id="fig|1492898.3.peg.1781"/>
<dbReference type="InterPro" id="IPR024653">
    <property type="entry name" value="Peptidase_M10/M27/M57"/>
</dbReference>
<dbReference type="InterPro" id="IPR024079">
    <property type="entry name" value="MetalloPept_cat_dom_sf"/>
</dbReference>
<evidence type="ECO:0000313" key="1">
    <source>
        <dbReference type="EMBL" id="ANE50493.1"/>
    </source>
</evidence>
<dbReference type="AlphaFoldDB" id="A0A172TUN6"/>
<name>A0A172TUN6_9BACT</name>
<dbReference type="EMBL" id="CP011390">
    <property type="protein sequence ID" value="ANE50493.1"/>
    <property type="molecule type" value="Genomic_DNA"/>
</dbReference>